<name>A0A2W7INV4_9PROT</name>
<organism evidence="4 5">
    <name type="scientific">Humitalea rosea</name>
    <dbReference type="NCBI Taxonomy" id="990373"/>
    <lineage>
        <taxon>Bacteria</taxon>
        <taxon>Pseudomonadati</taxon>
        <taxon>Pseudomonadota</taxon>
        <taxon>Alphaproteobacteria</taxon>
        <taxon>Acetobacterales</taxon>
        <taxon>Roseomonadaceae</taxon>
        <taxon>Humitalea</taxon>
    </lineage>
</organism>
<dbReference type="RefSeq" id="WP_111397057.1">
    <property type="nucleotide sequence ID" value="NZ_QKYU01000004.1"/>
</dbReference>
<comment type="similarity">
    <text evidence="1">Belongs to the short-chain dehydrogenases/reductases (SDR) family.</text>
</comment>
<gene>
    <name evidence="4" type="ORF">C8P66_104151</name>
</gene>
<dbReference type="OrthoDB" id="9804774at2"/>
<proteinExistence type="inferred from homology"/>
<dbReference type="NCBIfam" id="NF004779">
    <property type="entry name" value="PRK06125.1"/>
    <property type="match status" value="1"/>
</dbReference>
<evidence type="ECO:0000256" key="1">
    <source>
        <dbReference type="ARBA" id="ARBA00006484"/>
    </source>
</evidence>
<dbReference type="AlphaFoldDB" id="A0A2W7INV4"/>
<dbReference type="InterPro" id="IPR036291">
    <property type="entry name" value="NAD(P)-bd_dom_sf"/>
</dbReference>
<protein>
    <submittedName>
        <fullName evidence="4">Short-subunit dehydrogenase</fullName>
    </submittedName>
</protein>
<dbReference type="Pfam" id="PF00106">
    <property type="entry name" value="adh_short"/>
    <property type="match status" value="1"/>
</dbReference>
<evidence type="ECO:0000313" key="5">
    <source>
        <dbReference type="Proteomes" id="UP000249688"/>
    </source>
</evidence>
<keyword evidence="5" id="KW-1185">Reference proteome</keyword>
<evidence type="ECO:0000256" key="3">
    <source>
        <dbReference type="ARBA" id="ARBA00023027"/>
    </source>
</evidence>
<keyword evidence="3" id="KW-0520">NAD</keyword>
<evidence type="ECO:0000256" key="2">
    <source>
        <dbReference type="ARBA" id="ARBA00023002"/>
    </source>
</evidence>
<keyword evidence="2" id="KW-0560">Oxidoreductase</keyword>
<reference evidence="4 5" key="1">
    <citation type="submission" date="2018-06" db="EMBL/GenBank/DDBJ databases">
        <title>Genomic Encyclopedia of Archaeal and Bacterial Type Strains, Phase II (KMG-II): from individual species to whole genera.</title>
        <authorList>
            <person name="Goeker M."/>
        </authorList>
    </citation>
    <scope>NUCLEOTIDE SEQUENCE [LARGE SCALE GENOMIC DNA]</scope>
    <source>
        <strain evidence="4 5">DSM 24525</strain>
    </source>
</reference>
<dbReference type="GO" id="GO:0016491">
    <property type="term" value="F:oxidoreductase activity"/>
    <property type="evidence" value="ECO:0007669"/>
    <property type="project" value="UniProtKB-KW"/>
</dbReference>
<comment type="caution">
    <text evidence="4">The sequence shown here is derived from an EMBL/GenBank/DDBJ whole genome shotgun (WGS) entry which is preliminary data.</text>
</comment>
<dbReference type="PANTHER" id="PTHR43477">
    <property type="entry name" value="DIHYDROANTICAPSIN 7-DEHYDROGENASE"/>
    <property type="match status" value="1"/>
</dbReference>
<accession>A0A2W7INV4</accession>
<dbReference type="PRINTS" id="PR00081">
    <property type="entry name" value="GDHRDH"/>
</dbReference>
<dbReference type="PANTHER" id="PTHR43477:SF4">
    <property type="entry name" value="DEHYDROGENASE_REDUCTASE SDR FAMILY MEMBER 6"/>
    <property type="match status" value="1"/>
</dbReference>
<dbReference type="InterPro" id="IPR051122">
    <property type="entry name" value="SDR_DHRS6-like"/>
</dbReference>
<dbReference type="Gene3D" id="3.40.50.720">
    <property type="entry name" value="NAD(P)-binding Rossmann-like Domain"/>
    <property type="match status" value="1"/>
</dbReference>
<sequence length="259" mass="26888">MSFDLGLSGQKVLITGGSKGIGLACAHGFAAAGCDVVLASRNAEALAAAADEVRGKAQVSVAIHAGDLGDAATRTALAEAHPDIDILVNNAGAIPGGSVADFSFERWSEAWALKVMGYIHLTMLYLPRMQARRSGVILNIIGMAGRSPRADYICGASGNAALIAFTEAVGGRSLDHNVRVLGLNPAATNTDRIKSLARTRAKARFGDEERWQETLAGLPLGRAIEPSECGDLAVFLASERAGYISGTVVDLDGGGRNRS</sequence>
<dbReference type="SUPFAM" id="SSF51735">
    <property type="entry name" value="NAD(P)-binding Rossmann-fold domains"/>
    <property type="match status" value="1"/>
</dbReference>
<dbReference type="EMBL" id="QKYU01000004">
    <property type="protein sequence ID" value="PZW48734.1"/>
    <property type="molecule type" value="Genomic_DNA"/>
</dbReference>
<dbReference type="Proteomes" id="UP000249688">
    <property type="component" value="Unassembled WGS sequence"/>
</dbReference>
<evidence type="ECO:0000313" key="4">
    <source>
        <dbReference type="EMBL" id="PZW48734.1"/>
    </source>
</evidence>
<dbReference type="InterPro" id="IPR002347">
    <property type="entry name" value="SDR_fam"/>
</dbReference>